<dbReference type="AlphaFoldDB" id="A0A6N3AYL2"/>
<keyword evidence="1" id="KW-0812">Transmembrane</keyword>
<evidence type="ECO:0000256" key="1">
    <source>
        <dbReference type="SAM" id="Phobius"/>
    </source>
</evidence>
<dbReference type="PROSITE" id="PS51257">
    <property type="entry name" value="PROKAR_LIPOPROTEIN"/>
    <property type="match status" value="1"/>
</dbReference>
<keyword evidence="1" id="KW-0472">Membrane</keyword>
<feature type="transmembrane region" description="Helical" evidence="1">
    <location>
        <begin position="295"/>
        <end position="314"/>
    </location>
</feature>
<feature type="transmembrane region" description="Helical" evidence="1">
    <location>
        <begin position="326"/>
        <end position="344"/>
    </location>
</feature>
<evidence type="ECO:0000313" key="2">
    <source>
        <dbReference type="EMBL" id="VYT97454.1"/>
    </source>
</evidence>
<reference evidence="2" key="1">
    <citation type="submission" date="2019-11" db="EMBL/GenBank/DDBJ databases">
        <authorList>
            <person name="Feng L."/>
        </authorList>
    </citation>
    <scope>NUCLEOTIDE SEQUENCE</scope>
    <source>
        <strain evidence="2">VparvulaLFYP99</strain>
    </source>
</reference>
<feature type="transmembrane region" description="Helical" evidence="1">
    <location>
        <begin position="136"/>
        <end position="156"/>
    </location>
</feature>
<feature type="transmembrane region" description="Helical" evidence="1">
    <location>
        <begin position="106"/>
        <end position="124"/>
    </location>
</feature>
<feature type="transmembrane region" description="Helical" evidence="1">
    <location>
        <begin position="168"/>
        <end position="188"/>
    </location>
</feature>
<sequence length="519" mass="59908">MKSAITHLWSSLRDLATQSPILLALIAVFSCTPFYLEQDWFADIDLWFYGLYFFIVILQSYITRDRKYSIVYTLLSIGISVGLYTIHETYHHIRGIELATENISYLWLYSMIALYFTSLGEYYIGEIINRLKRIGITIVTSTLYNVVIIMTLWFFFIILNKPFTFDDLIFKVLAAINIFICMSMLCTYKEEPDGPPEPNTFYNVVFGIILPKASIITGILANIYLVLILLGLREDARFLYTYYPYVAIFYLFYLASFRSSESSKTQRILCFLFITITILCLILIGKRVINEPVLWLNTIYVAAFNLIFLAHNVYSFVKRLTPSIHTTIMALALGAVLLMPFIGYTSHREFTNYTKIDGQWHVYLPITETFNPDFTDYGRTIIQGDSPKLGATEIYKERNIQFISFTAVEEPHVISLVGYNKFISNIELEVREPADSTADIPTASYESINFRFINEGLDLEVSLPNGVTEVHHIYEKFLTVPKTASDSVIIEGTRYKLLIHSYYAYQDSARRIIFSVLYN</sequence>
<proteinExistence type="predicted"/>
<evidence type="ECO:0008006" key="3">
    <source>
        <dbReference type="Google" id="ProtNLM"/>
    </source>
</evidence>
<feature type="transmembrane region" description="Helical" evidence="1">
    <location>
        <begin position="268"/>
        <end position="289"/>
    </location>
</feature>
<dbReference type="EMBL" id="CACRUG010000006">
    <property type="protein sequence ID" value="VYT97454.1"/>
    <property type="molecule type" value="Genomic_DNA"/>
</dbReference>
<accession>A0A6N3AYL2</accession>
<name>A0A6N3AYL2_VEIPA</name>
<feature type="transmembrane region" description="Helical" evidence="1">
    <location>
        <begin position="200"/>
        <end position="232"/>
    </location>
</feature>
<protein>
    <recommendedName>
        <fullName evidence="3">DUF4153 domain-containing protein</fullName>
    </recommendedName>
</protein>
<organism evidence="2">
    <name type="scientific">Veillonella parvula</name>
    <name type="common">Staphylococcus parvulus</name>
    <dbReference type="NCBI Taxonomy" id="29466"/>
    <lineage>
        <taxon>Bacteria</taxon>
        <taxon>Bacillati</taxon>
        <taxon>Bacillota</taxon>
        <taxon>Negativicutes</taxon>
        <taxon>Veillonellales</taxon>
        <taxon>Veillonellaceae</taxon>
        <taxon>Veillonella</taxon>
    </lineage>
</organism>
<keyword evidence="1" id="KW-1133">Transmembrane helix</keyword>
<gene>
    <name evidence="2" type="ORF">VPLFYP99_01662</name>
</gene>
<dbReference type="RefSeq" id="WP_156697282.1">
    <property type="nucleotide sequence ID" value="NZ_CACRUG010000006.1"/>
</dbReference>
<feature type="transmembrane region" description="Helical" evidence="1">
    <location>
        <begin position="69"/>
        <end position="86"/>
    </location>
</feature>
<feature type="transmembrane region" description="Helical" evidence="1">
    <location>
        <begin position="238"/>
        <end position="256"/>
    </location>
</feature>
<feature type="transmembrane region" description="Helical" evidence="1">
    <location>
        <begin position="46"/>
        <end position="62"/>
    </location>
</feature>